<keyword evidence="1" id="KW-0378">Hydrolase</keyword>
<dbReference type="PANTHER" id="PTHR30404">
    <property type="entry name" value="N-ACETYLMURAMOYL-L-ALANINE AMIDASE"/>
    <property type="match status" value="1"/>
</dbReference>
<proteinExistence type="predicted"/>
<dbReference type="Gene3D" id="3.40.630.40">
    <property type="entry name" value="Zn-dependent exopeptidases"/>
    <property type="match status" value="1"/>
</dbReference>
<dbReference type="CDD" id="cd02696">
    <property type="entry name" value="MurNAc-LAA"/>
    <property type="match status" value="1"/>
</dbReference>
<accession>A0A926EAQ5</accession>
<dbReference type="PANTHER" id="PTHR30404:SF0">
    <property type="entry name" value="N-ACETYLMURAMOYL-L-ALANINE AMIDASE AMIC"/>
    <property type="match status" value="1"/>
</dbReference>
<reference evidence="4" key="1">
    <citation type="submission" date="2020-08" db="EMBL/GenBank/DDBJ databases">
        <title>Genome public.</title>
        <authorList>
            <person name="Liu C."/>
            <person name="Sun Q."/>
        </authorList>
    </citation>
    <scope>NUCLEOTIDE SEQUENCE</scope>
    <source>
        <strain evidence="4">NSJ-54</strain>
    </source>
</reference>
<evidence type="ECO:0000259" key="3">
    <source>
        <dbReference type="SMART" id="SM00646"/>
    </source>
</evidence>
<evidence type="ECO:0000256" key="1">
    <source>
        <dbReference type="ARBA" id="ARBA00022801"/>
    </source>
</evidence>
<feature type="compositionally biased region" description="Polar residues" evidence="2">
    <location>
        <begin position="254"/>
        <end position="263"/>
    </location>
</feature>
<comment type="caution">
    <text evidence="4">The sequence shown here is derived from an EMBL/GenBank/DDBJ whole genome shotgun (WGS) entry which is preliminary data.</text>
</comment>
<dbReference type="RefSeq" id="WP_262396684.1">
    <property type="nucleotide sequence ID" value="NZ_JACRTC010000001.1"/>
</dbReference>
<gene>
    <name evidence="4" type="ORF">H8709_01965</name>
</gene>
<dbReference type="GO" id="GO:0030288">
    <property type="term" value="C:outer membrane-bounded periplasmic space"/>
    <property type="evidence" value="ECO:0007669"/>
    <property type="project" value="TreeGrafter"/>
</dbReference>
<evidence type="ECO:0000256" key="2">
    <source>
        <dbReference type="SAM" id="MobiDB-lite"/>
    </source>
</evidence>
<dbReference type="EMBL" id="JACRTC010000001">
    <property type="protein sequence ID" value="MBC8569588.1"/>
    <property type="molecule type" value="Genomic_DNA"/>
</dbReference>
<dbReference type="GO" id="GO:0009253">
    <property type="term" value="P:peptidoglycan catabolic process"/>
    <property type="evidence" value="ECO:0007669"/>
    <property type="project" value="InterPro"/>
</dbReference>
<dbReference type="InterPro" id="IPR050695">
    <property type="entry name" value="N-acetylmuramoyl_amidase_3"/>
</dbReference>
<name>A0A926EAQ5_9FIRM</name>
<dbReference type="AlphaFoldDB" id="A0A926EAQ5"/>
<feature type="region of interest" description="Disordered" evidence="2">
    <location>
        <begin position="237"/>
        <end position="272"/>
    </location>
</feature>
<organism evidence="4 5">
    <name type="scientific">Zongyangia hominis</name>
    <dbReference type="NCBI Taxonomy" id="2763677"/>
    <lineage>
        <taxon>Bacteria</taxon>
        <taxon>Bacillati</taxon>
        <taxon>Bacillota</taxon>
        <taxon>Clostridia</taxon>
        <taxon>Eubacteriales</taxon>
        <taxon>Oscillospiraceae</taxon>
        <taxon>Zongyangia</taxon>
    </lineage>
</organism>
<evidence type="ECO:0000313" key="5">
    <source>
        <dbReference type="Proteomes" id="UP000660861"/>
    </source>
</evidence>
<dbReference type="Pfam" id="PF01520">
    <property type="entry name" value="Amidase_3"/>
    <property type="match status" value="1"/>
</dbReference>
<dbReference type="InterPro" id="IPR002508">
    <property type="entry name" value="MurNAc-LAA_cat"/>
</dbReference>
<keyword evidence="5" id="KW-1185">Reference proteome</keyword>
<feature type="domain" description="MurNAc-LAA" evidence="3">
    <location>
        <begin position="117"/>
        <end position="231"/>
    </location>
</feature>
<dbReference type="SMART" id="SM00646">
    <property type="entry name" value="Ami_3"/>
    <property type="match status" value="1"/>
</dbReference>
<protein>
    <submittedName>
        <fullName evidence="4">N-acetylmuramoyl-L-alanine amidase</fullName>
    </submittedName>
</protein>
<evidence type="ECO:0000313" key="4">
    <source>
        <dbReference type="EMBL" id="MBC8569588.1"/>
    </source>
</evidence>
<dbReference type="Proteomes" id="UP000660861">
    <property type="component" value="Unassembled WGS sequence"/>
</dbReference>
<sequence>MKLKFLKLVVPITTLAVVVFCMSAGHIVERNTVMADAQPQVSKRVIVDAGHGGMDGGAVGVDGIVEKDINLAIALKVRDQLVLNGYEVIMTRDSDISIHDPDKTSVRQQKVSDIKNRMKIIEENPDAIFVSIHQNQFGVSKYFGAQMFFSPNNPESELLSQTLQDTFKELLQPENERVHKKADKNLYLLYHAKSPAVLIECGFLSNPDEARKLTTAEYQNEVAFAITSAINRYFSPVDGAQDSQTPDTPKETDGNNSGNQVKNNLCMLPVRR</sequence>
<dbReference type="SUPFAM" id="SSF53187">
    <property type="entry name" value="Zn-dependent exopeptidases"/>
    <property type="match status" value="1"/>
</dbReference>
<dbReference type="GO" id="GO:0008745">
    <property type="term" value="F:N-acetylmuramoyl-L-alanine amidase activity"/>
    <property type="evidence" value="ECO:0007669"/>
    <property type="project" value="InterPro"/>
</dbReference>